<dbReference type="EMBL" id="UAVW01000016">
    <property type="protein sequence ID" value="SQB14904.1"/>
    <property type="molecule type" value="Genomic_DNA"/>
</dbReference>
<name>A0A2X2UEP0_9FIRM</name>
<dbReference type="RefSeq" id="WP_112482725.1">
    <property type="nucleotide sequence ID" value="NZ_JAIWZC010000001.1"/>
</dbReference>
<evidence type="ECO:0000313" key="2">
    <source>
        <dbReference type="Proteomes" id="UP000251853"/>
    </source>
</evidence>
<dbReference type="Proteomes" id="UP000251853">
    <property type="component" value="Unassembled WGS sequence"/>
</dbReference>
<dbReference type="AlphaFoldDB" id="A0A2X2UEP0"/>
<sequence length="110" mass="12053">MRETAKTMLVFLCTGIILIAAIVANSKYEEWRAEKVAAEVLRQQEAQTLPEGTQGSVTIYMNDGTAWGYYGEITVTYDSAGCPDVTMKNAWLVGSTHPDFQVDGLKGAEE</sequence>
<accession>A0A2X2UEP0</accession>
<protein>
    <submittedName>
        <fullName evidence="1">Uncharacterized protein</fullName>
    </submittedName>
</protein>
<evidence type="ECO:0000313" key="1">
    <source>
        <dbReference type="EMBL" id="SQB14904.1"/>
    </source>
</evidence>
<organism evidence="1 2">
    <name type="scientific">Enterocloster clostridioformis</name>
    <dbReference type="NCBI Taxonomy" id="1531"/>
    <lineage>
        <taxon>Bacteria</taxon>
        <taxon>Bacillati</taxon>
        <taxon>Bacillota</taxon>
        <taxon>Clostridia</taxon>
        <taxon>Lachnospirales</taxon>
        <taxon>Lachnospiraceae</taxon>
        <taxon>Enterocloster</taxon>
    </lineage>
</organism>
<reference evidence="1 2" key="1">
    <citation type="submission" date="2018-06" db="EMBL/GenBank/DDBJ databases">
        <authorList>
            <consortium name="Pathogen Informatics"/>
            <person name="Doyle S."/>
        </authorList>
    </citation>
    <scope>NUCLEOTIDE SEQUENCE [LARGE SCALE GENOMIC DNA]</scope>
    <source>
        <strain evidence="1 2">NCTC11224</strain>
    </source>
</reference>
<proteinExistence type="predicted"/>
<gene>
    <name evidence="1" type="ORF">NCTC11224_03958</name>
</gene>
<keyword evidence="2" id="KW-1185">Reference proteome</keyword>